<evidence type="ECO:0000313" key="2">
    <source>
        <dbReference type="EMBL" id="BAL56510.1"/>
    </source>
</evidence>
<name>H5SK24_9PROT</name>
<gene>
    <name evidence="2" type="ORF">HGMM_F40A07C29</name>
</gene>
<protein>
    <recommendedName>
        <fullName evidence="3">Thiol:disulfide interchange protein DsbD N-terminal domain-containing protein</fullName>
    </recommendedName>
</protein>
<evidence type="ECO:0008006" key="3">
    <source>
        <dbReference type="Google" id="ProtNLM"/>
    </source>
</evidence>
<organism evidence="2">
    <name type="scientific">uncultured Alphaproteobacteria bacterium</name>
    <dbReference type="NCBI Taxonomy" id="91750"/>
    <lineage>
        <taxon>Bacteria</taxon>
        <taxon>Pseudomonadati</taxon>
        <taxon>Pseudomonadota</taxon>
        <taxon>Alphaproteobacteria</taxon>
        <taxon>environmental samples</taxon>
    </lineage>
</organism>
<sequence length="154" mass="15879">MAVRPPVLSAALALLAAMASGRAAPSVDGLLDGLLGPREPRGRVVVAAHVEPAAGHRVLVVELRPLGDAKLVADPGAVLRGTAVDGITWLAPEAKALAPGRSYFDGAVRLALPFRAEGAGEVRARVDYAWCLVGFQCLFGEEDIRISLPAAPSG</sequence>
<feature type="chain" id="PRO_5003597442" description="Thiol:disulfide interchange protein DsbD N-terminal domain-containing protein" evidence="1">
    <location>
        <begin position="24"/>
        <end position="154"/>
    </location>
</feature>
<dbReference type="AlphaFoldDB" id="H5SK24"/>
<keyword evidence="1" id="KW-0732">Signal</keyword>
<dbReference type="EMBL" id="AP011749">
    <property type="protein sequence ID" value="BAL56510.1"/>
    <property type="molecule type" value="Genomic_DNA"/>
</dbReference>
<reference evidence="2" key="2">
    <citation type="journal article" date="2012" name="PLoS ONE">
        <title>A Deeply Branching Thermophilic Bacterium with an Ancient Acetyl-CoA Pathway Dominates a Subsurface Ecosystem.</title>
        <authorList>
            <person name="Takami H."/>
            <person name="Noguchi H."/>
            <person name="Takaki Y."/>
            <person name="Uchiyama I."/>
            <person name="Toyoda A."/>
            <person name="Nishi S."/>
            <person name="Chee G.-J."/>
            <person name="Arai W."/>
            <person name="Nunoura T."/>
            <person name="Itoh T."/>
            <person name="Hattori M."/>
            <person name="Takai K."/>
        </authorList>
    </citation>
    <scope>NUCLEOTIDE SEQUENCE</scope>
</reference>
<accession>H5SK24</accession>
<evidence type="ECO:0000256" key="1">
    <source>
        <dbReference type="SAM" id="SignalP"/>
    </source>
</evidence>
<proteinExistence type="predicted"/>
<feature type="signal peptide" evidence="1">
    <location>
        <begin position="1"/>
        <end position="23"/>
    </location>
</feature>
<reference evidence="2" key="1">
    <citation type="journal article" date="2005" name="Environ. Microbiol.">
        <title>Genetic and functional properties of uncultivated thermophilic crenarchaeotes from a subsurface gold mine as revealed by analysis of genome fragments.</title>
        <authorList>
            <person name="Nunoura T."/>
            <person name="Hirayama H."/>
            <person name="Takami H."/>
            <person name="Oida H."/>
            <person name="Nishi S."/>
            <person name="Shimamura S."/>
            <person name="Suzuki Y."/>
            <person name="Inagaki F."/>
            <person name="Takai K."/>
            <person name="Nealson K.H."/>
            <person name="Horikoshi K."/>
        </authorList>
    </citation>
    <scope>NUCLEOTIDE SEQUENCE</scope>
</reference>